<dbReference type="OrthoDB" id="5821699at2759"/>
<name>A0A3P7NJV4_9BILA</name>
<keyword evidence="2" id="KW-1185">Reference proteome</keyword>
<gene>
    <name evidence="1" type="ORF">GPUH_LOCUS18218</name>
</gene>
<evidence type="ECO:0000313" key="2">
    <source>
        <dbReference type="Proteomes" id="UP000271098"/>
    </source>
</evidence>
<evidence type="ECO:0000313" key="1">
    <source>
        <dbReference type="EMBL" id="VDN31291.1"/>
    </source>
</evidence>
<dbReference type="Proteomes" id="UP000271098">
    <property type="component" value="Unassembled WGS sequence"/>
</dbReference>
<dbReference type="AlphaFoldDB" id="A0A3P7NJV4"/>
<organism evidence="1 2">
    <name type="scientific">Gongylonema pulchrum</name>
    <dbReference type="NCBI Taxonomy" id="637853"/>
    <lineage>
        <taxon>Eukaryota</taxon>
        <taxon>Metazoa</taxon>
        <taxon>Ecdysozoa</taxon>
        <taxon>Nematoda</taxon>
        <taxon>Chromadorea</taxon>
        <taxon>Rhabditida</taxon>
        <taxon>Spirurina</taxon>
        <taxon>Spiruromorpha</taxon>
        <taxon>Spiruroidea</taxon>
        <taxon>Gongylonematidae</taxon>
        <taxon>Gongylonema</taxon>
    </lineage>
</organism>
<dbReference type="EMBL" id="UYRT01086394">
    <property type="protein sequence ID" value="VDN31291.1"/>
    <property type="molecule type" value="Genomic_DNA"/>
</dbReference>
<proteinExistence type="predicted"/>
<sequence>MIHGALASVAEEHRKQHRELNRIDAVLALFGELHPERSTSGPAKHADDGDSWMDRPVEFRKAKELRDAVNEYTALLQRLSTKKLGSFEQRHSGSLAEQPRSVFIERTQSSLQCSDMSLRSRLAMINTTTVQIAPRPYTPDETNSIKSCCFSTHAKSQEILQTARQSVMNRKVHSASEHGSLMQLIKPASNLLRPPHPFLLSRVCF</sequence>
<accession>A0A3P7NJV4</accession>
<reference evidence="1 2" key="1">
    <citation type="submission" date="2018-11" db="EMBL/GenBank/DDBJ databases">
        <authorList>
            <consortium name="Pathogen Informatics"/>
        </authorList>
    </citation>
    <scope>NUCLEOTIDE SEQUENCE [LARGE SCALE GENOMIC DNA]</scope>
</reference>
<protein>
    <submittedName>
        <fullName evidence="1">Uncharacterized protein</fullName>
    </submittedName>
</protein>